<name>A0A6J5CU50_9BURK</name>
<organism evidence="2 3">
    <name type="scientific">Paraburkholderia sediminicola</name>
    <dbReference type="NCBI Taxonomy" id="458836"/>
    <lineage>
        <taxon>Bacteria</taxon>
        <taxon>Pseudomonadati</taxon>
        <taxon>Pseudomonadota</taxon>
        <taxon>Betaproteobacteria</taxon>
        <taxon>Burkholderiales</taxon>
        <taxon>Burkholderiaceae</taxon>
        <taxon>Paraburkholderia</taxon>
    </lineage>
</organism>
<reference evidence="2 3" key="1">
    <citation type="submission" date="2020-04" db="EMBL/GenBank/DDBJ databases">
        <authorList>
            <person name="De Canck E."/>
        </authorList>
    </citation>
    <scope>NUCLEOTIDE SEQUENCE [LARGE SCALE GENOMIC DNA]</scope>
    <source>
        <strain evidence="2 3">LMG 24238</strain>
    </source>
</reference>
<dbReference type="InterPro" id="IPR036282">
    <property type="entry name" value="Glutathione-S-Trfase_C_sf"/>
</dbReference>
<feature type="domain" description="GST N-terminal" evidence="1">
    <location>
        <begin position="1"/>
        <end position="79"/>
    </location>
</feature>
<evidence type="ECO:0000259" key="1">
    <source>
        <dbReference type="PROSITE" id="PS50404"/>
    </source>
</evidence>
<keyword evidence="3" id="KW-1185">Reference proteome</keyword>
<dbReference type="GeneID" id="97045671"/>
<dbReference type="Gene3D" id="1.20.1050.10">
    <property type="match status" value="1"/>
</dbReference>
<proteinExistence type="predicted"/>
<dbReference type="AlphaFoldDB" id="A0A6J5CU50"/>
<sequence>MKLLYSPGSPFARKVRVVIREKHLTARFQEFVTNPHDNGQELLALNPLAKVPAVELEHGSLFDSPLLCEYLDGLSPQPRLIPVEFLSRIDVLRTQALADGIMDAAVASVLEKRRSDTAPSAHWLARWEAAMRRSVGMMSNLQLPDGVRLDGIAAACALSYLDYRFPAIPWRKEYPALAAWHASYTARQSFVETAPPAQ</sequence>
<dbReference type="SUPFAM" id="SSF52833">
    <property type="entry name" value="Thioredoxin-like"/>
    <property type="match status" value="1"/>
</dbReference>
<dbReference type="Pfam" id="PF13417">
    <property type="entry name" value="GST_N_3"/>
    <property type="match status" value="1"/>
</dbReference>
<dbReference type="InterPro" id="IPR050983">
    <property type="entry name" value="GST_Omega/HSP26"/>
</dbReference>
<dbReference type="SUPFAM" id="SSF47616">
    <property type="entry name" value="GST C-terminal domain-like"/>
    <property type="match status" value="1"/>
</dbReference>
<dbReference type="EMBL" id="CADIKC010000017">
    <property type="protein sequence ID" value="CAB3743754.1"/>
    <property type="molecule type" value="Genomic_DNA"/>
</dbReference>
<dbReference type="InterPro" id="IPR004045">
    <property type="entry name" value="Glutathione_S-Trfase_N"/>
</dbReference>
<evidence type="ECO:0000313" key="3">
    <source>
        <dbReference type="Proteomes" id="UP000494255"/>
    </source>
</evidence>
<dbReference type="PANTHER" id="PTHR43968">
    <property type="match status" value="1"/>
</dbReference>
<dbReference type="CDD" id="cd03205">
    <property type="entry name" value="GST_C_6"/>
    <property type="match status" value="1"/>
</dbReference>
<dbReference type="InterPro" id="IPR036249">
    <property type="entry name" value="Thioredoxin-like_sf"/>
</dbReference>
<evidence type="ECO:0000313" key="2">
    <source>
        <dbReference type="EMBL" id="CAB3743754.1"/>
    </source>
</evidence>
<gene>
    <name evidence="2" type="primary">yibF_3</name>
    <name evidence="2" type="ORF">LMG24238_07113</name>
</gene>
<dbReference type="PROSITE" id="PS50404">
    <property type="entry name" value="GST_NTER"/>
    <property type="match status" value="1"/>
</dbReference>
<dbReference type="Proteomes" id="UP000494255">
    <property type="component" value="Unassembled WGS sequence"/>
</dbReference>
<accession>A0A6J5CU50</accession>
<dbReference type="Gene3D" id="3.40.30.10">
    <property type="entry name" value="Glutaredoxin"/>
    <property type="match status" value="1"/>
</dbReference>
<dbReference type="GO" id="GO:0005737">
    <property type="term" value="C:cytoplasm"/>
    <property type="evidence" value="ECO:0007669"/>
    <property type="project" value="TreeGrafter"/>
</dbReference>
<dbReference type="RefSeq" id="WP_175054526.1">
    <property type="nucleotide sequence ID" value="NZ_CADIKC010000017.1"/>
</dbReference>
<dbReference type="PANTHER" id="PTHR43968:SF6">
    <property type="entry name" value="GLUTATHIONE S-TRANSFERASE OMEGA"/>
    <property type="match status" value="1"/>
</dbReference>
<protein>
    <submittedName>
        <fullName evidence="2">Putative GST-like protein YibF</fullName>
    </submittedName>
</protein>